<evidence type="ECO:0000256" key="2">
    <source>
        <dbReference type="SAM" id="MobiDB-lite"/>
    </source>
</evidence>
<feature type="coiled-coil region" evidence="1">
    <location>
        <begin position="143"/>
        <end position="177"/>
    </location>
</feature>
<sequence>MSDIIVCRTPATTDTALRTSDCRSAKKRESLYQRRHSTLRSAAAHDASSPIKSPKFMREAPIIAELDDTSHMSVKPQVDENTTPHFVSHINWKPDSLQEKHCKEIISYFPSWPLSEEAIQETIRQTPTKPRPDLVGDVVVEKLAAIEASNRELLSRVEAAEESTRILQAQNSSLQRKITHFTRHYKSNSPPPNNRSRPCLSYSGTHTVPTTRHRPSPSLSLPKTTFSSLSEPLPLEPILSRNQPKNASRAKTSSKSLPSNVNTRSQSPPLLPQQNSQHESATQARPKRKVTNESPSAHHKATTKINTAVSPTFHPSYMTPHSSPHVSPHDFHPLTSHSLSKISSPLPGSVQHHQISVQGLKMPNNTLKMISLEEARRRAHSLDLPNQGGLAPPASVNQTKNMMVEGEILKLWQDGMSRDVNDTEIPAEKKKNRLQDLFLGRKRLSRDER</sequence>
<evidence type="ECO:0000313" key="3">
    <source>
        <dbReference type="EMBL" id="SUZ08200.1"/>
    </source>
</evidence>
<name>A0A381L3Z4_BLUGR</name>
<feature type="compositionally biased region" description="Low complexity" evidence="2">
    <location>
        <begin position="265"/>
        <end position="277"/>
    </location>
</feature>
<keyword evidence="1" id="KW-0175">Coiled coil</keyword>
<feature type="compositionally biased region" description="Low complexity" evidence="2">
    <location>
        <begin position="227"/>
        <end position="240"/>
    </location>
</feature>
<protein>
    <submittedName>
        <fullName evidence="3">BgtAc-30412</fullName>
    </submittedName>
</protein>
<feature type="compositionally biased region" description="Polar residues" evidence="2">
    <location>
        <begin position="217"/>
        <end position="226"/>
    </location>
</feature>
<feature type="region of interest" description="Disordered" evidence="2">
    <location>
        <begin position="182"/>
        <end position="352"/>
    </location>
</feature>
<organism evidence="3">
    <name type="scientific">Blumeria graminis f. sp. tritici 96224</name>
    <dbReference type="NCBI Taxonomy" id="1268274"/>
    <lineage>
        <taxon>Eukaryota</taxon>
        <taxon>Fungi</taxon>
        <taxon>Dikarya</taxon>
        <taxon>Ascomycota</taxon>
        <taxon>Pezizomycotina</taxon>
        <taxon>Leotiomycetes</taxon>
        <taxon>Erysiphales</taxon>
        <taxon>Erysiphaceae</taxon>
        <taxon>Blumeria</taxon>
    </lineage>
</organism>
<feature type="non-terminal residue" evidence="3">
    <location>
        <position position="449"/>
    </location>
</feature>
<accession>A0A381L3Z4</accession>
<gene>
    <name evidence="3" type="ORF">BGT96224V2_LOCUS1379</name>
</gene>
<reference evidence="3" key="1">
    <citation type="submission" date="2018-07" db="EMBL/GenBank/DDBJ databases">
        <authorList>
            <person name="Quirk P.G."/>
            <person name="Krulwich T.A."/>
        </authorList>
    </citation>
    <scope>NUCLEOTIDE SEQUENCE</scope>
    <source>
        <strain evidence="3">96224</strain>
    </source>
</reference>
<dbReference type="EMBL" id="UIGY01000013">
    <property type="protein sequence ID" value="SUZ08200.1"/>
    <property type="molecule type" value="Genomic_DNA"/>
</dbReference>
<dbReference type="OrthoDB" id="3595016at2759"/>
<proteinExistence type="predicted"/>
<dbReference type="AlphaFoldDB" id="A0A381L3Z4"/>
<feature type="compositionally biased region" description="Polar residues" evidence="2">
    <location>
        <begin position="241"/>
        <end position="264"/>
    </location>
</feature>
<evidence type="ECO:0000256" key="1">
    <source>
        <dbReference type="SAM" id="Coils"/>
    </source>
</evidence>